<comment type="subcellular location">
    <subcellularLocation>
        <location evidence="1">Endoplasmic reticulum</location>
    </subcellularLocation>
</comment>
<dbReference type="PANTHER" id="PTHR44140">
    <property type="entry name" value="LD25575P"/>
    <property type="match status" value="1"/>
</dbReference>
<dbReference type="SUPFAM" id="SSF48452">
    <property type="entry name" value="TPR-like"/>
    <property type="match status" value="1"/>
</dbReference>
<dbReference type="Proteomes" id="UP000226525">
    <property type="component" value="Unassembled WGS sequence"/>
</dbReference>
<dbReference type="GO" id="GO:0034975">
    <property type="term" value="P:protein folding in endoplasmic reticulum"/>
    <property type="evidence" value="ECO:0007669"/>
    <property type="project" value="TreeGrafter"/>
</dbReference>
<feature type="transmembrane region" description="Helical" evidence="5">
    <location>
        <begin position="545"/>
        <end position="566"/>
    </location>
</feature>
<dbReference type="Pfam" id="PF00226">
    <property type="entry name" value="DnaJ"/>
    <property type="match status" value="1"/>
</dbReference>
<dbReference type="PRINTS" id="PR00625">
    <property type="entry name" value="JDOMAIN"/>
</dbReference>
<reference evidence="8" key="1">
    <citation type="submission" date="2017-09" db="EMBL/GenBank/DDBJ databases">
        <title>The Reconstruction of 2,631 Draft Metagenome-Assembled Genomes from the Global Oceans.</title>
        <authorList>
            <person name="Tully B.J."/>
            <person name="Graham E.D."/>
            <person name="Heidelberg J.F."/>
        </authorList>
    </citation>
    <scope>NUCLEOTIDE SEQUENCE [LARGE SCALE GENOMIC DNA]</scope>
</reference>
<feature type="compositionally biased region" description="Low complexity" evidence="4">
    <location>
        <begin position="699"/>
        <end position="711"/>
    </location>
</feature>
<protein>
    <recommendedName>
        <fullName evidence="6">J domain-containing protein</fullName>
    </recommendedName>
</protein>
<name>A0A2D6YH89_9DELT</name>
<feature type="domain" description="J" evidence="6">
    <location>
        <begin position="723"/>
        <end position="794"/>
    </location>
</feature>
<keyword evidence="5" id="KW-1133">Transmembrane helix</keyword>
<gene>
    <name evidence="7" type="ORF">CMN54_03690</name>
</gene>
<evidence type="ECO:0000313" key="8">
    <source>
        <dbReference type="Proteomes" id="UP000226525"/>
    </source>
</evidence>
<feature type="compositionally biased region" description="Polar residues" evidence="4">
    <location>
        <begin position="712"/>
        <end position="721"/>
    </location>
</feature>
<evidence type="ECO:0000256" key="5">
    <source>
        <dbReference type="SAM" id="Phobius"/>
    </source>
</evidence>
<dbReference type="InterPro" id="IPR001680">
    <property type="entry name" value="WD40_rpt"/>
</dbReference>
<dbReference type="InterPro" id="IPR001623">
    <property type="entry name" value="DnaJ_domain"/>
</dbReference>
<evidence type="ECO:0000256" key="2">
    <source>
        <dbReference type="ARBA" id="ARBA00022729"/>
    </source>
</evidence>
<dbReference type="Gene3D" id="1.25.40.10">
    <property type="entry name" value="Tetratricopeptide repeat domain"/>
    <property type="match status" value="1"/>
</dbReference>
<evidence type="ECO:0000259" key="6">
    <source>
        <dbReference type="PROSITE" id="PS50076"/>
    </source>
</evidence>
<keyword evidence="5" id="KW-0472">Membrane</keyword>
<dbReference type="GO" id="GO:0051087">
    <property type="term" value="F:protein-folding chaperone binding"/>
    <property type="evidence" value="ECO:0007669"/>
    <property type="project" value="TreeGrafter"/>
</dbReference>
<dbReference type="CDD" id="cd06257">
    <property type="entry name" value="DnaJ"/>
    <property type="match status" value="1"/>
</dbReference>
<accession>A0A2D6YH89</accession>
<dbReference type="GO" id="GO:0051787">
    <property type="term" value="F:misfolded protein binding"/>
    <property type="evidence" value="ECO:0007669"/>
    <property type="project" value="TreeGrafter"/>
</dbReference>
<sequence>MTNCFAILDGSRMPPSRLLIAFALLVGLILPPLAVGNQDFLQLRQEIRSEHPVRQLTISADEAILALGMQDGDDTLVEFRDRRSGRILGNLRSASNELTQLSFHPTRRQLLVGGDKRLELWQVDNLPGRDAELPALQQRIWERTVQQPLGQADFSQQKDLLRWSEGQQLYELDTQPPYSSRLLWTGEKIDQPLKHFAFSPNEQRIAVSHANQTGIRLVDSQRQHMLPPLDYHLLPPVDFHFSTEQQLVSIDEERNLLWANPESRLQEHRPELELSGRSKPERLLPLPGDKIAVISTEGDTTKAHIFNREGTEQQQLLLYSTGSIARSPTGAYLASADYDSVQLFETKEHQSPEDYIRQLQDRGANETARRYRNQLDTPAALATSKAAETSTGPSSLELQVEQLRNAEREKDWLRTERLLGDILRIDPQNAEALTVRERMRQQEQEIQLGKGEQLLKNGEYDAAISQFKQVPKDSPLYTEARRQLALAEQQIRVQFRVQSAEQEMRSQNWDGARTFLLMALEQDPNNSQVQSLLEKIETKQTNARLVLLAVLLVLLLVGGLLGWFGWKYRERIACWVSQEDPRQQARARAYAEAQAVAQAEEQRKAAEQRALDEQHFQETLCKTRELLRLAQRKDTERQHAMRLVDFEAEINLIERQALEKQTSLRQLAGKLLFIQQTLRSLRFYVRARTSQRAEEQQQRRQQQSKQQKQQQPDSSRTSPVGQNYYELLGISPKATASEIRKAYHEKLKEYHPDRHQNAEFDWIRQQAESMTRLLGEAYEVLVHEEQRKRYDQQQQAHS</sequence>
<dbReference type="Gene3D" id="1.10.287.110">
    <property type="entry name" value="DnaJ domain"/>
    <property type="match status" value="1"/>
</dbReference>
<dbReference type="AlphaFoldDB" id="A0A2D6YH89"/>
<dbReference type="EMBL" id="NZEX01000036">
    <property type="protein sequence ID" value="MAH62547.1"/>
    <property type="molecule type" value="Genomic_DNA"/>
</dbReference>
<dbReference type="PANTHER" id="PTHR44140:SF2">
    <property type="entry name" value="LD25575P"/>
    <property type="match status" value="1"/>
</dbReference>
<dbReference type="InterPro" id="IPR011990">
    <property type="entry name" value="TPR-like_helical_dom_sf"/>
</dbReference>
<comment type="caution">
    <text evidence="7">The sequence shown here is derived from an EMBL/GenBank/DDBJ whole genome shotgun (WGS) entry which is preliminary data.</text>
</comment>
<proteinExistence type="predicted"/>
<dbReference type="SMART" id="SM00320">
    <property type="entry name" value="WD40"/>
    <property type="match status" value="3"/>
</dbReference>
<feature type="region of interest" description="Disordered" evidence="4">
    <location>
        <begin position="692"/>
        <end position="722"/>
    </location>
</feature>
<dbReference type="InterPro" id="IPR015943">
    <property type="entry name" value="WD40/YVTN_repeat-like_dom_sf"/>
</dbReference>
<dbReference type="Gene3D" id="2.130.10.10">
    <property type="entry name" value="YVTN repeat-like/Quinoprotein amine dehydrogenase"/>
    <property type="match status" value="2"/>
</dbReference>
<keyword evidence="2" id="KW-0732">Signal</keyword>
<dbReference type="SUPFAM" id="SSF46565">
    <property type="entry name" value="Chaperone J-domain"/>
    <property type="match status" value="1"/>
</dbReference>
<dbReference type="InterPro" id="IPR036322">
    <property type="entry name" value="WD40_repeat_dom_sf"/>
</dbReference>
<organism evidence="7 8">
    <name type="scientific">SAR324 cluster bacterium</name>
    <dbReference type="NCBI Taxonomy" id="2024889"/>
    <lineage>
        <taxon>Bacteria</taxon>
        <taxon>Deltaproteobacteria</taxon>
        <taxon>SAR324 cluster</taxon>
    </lineage>
</organism>
<keyword evidence="3" id="KW-0256">Endoplasmic reticulum</keyword>
<evidence type="ECO:0000256" key="3">
    <source>
        <dbReference type="ARBA" id="ARBA00022824"/>
    </source>
</evidence>
<keyword evidence="5" id="KW-0812">Transmembrane</keyword>
<evidence type="ECO:0000256" key="1">
    <source>
        <dbReference type="ARBA" id="ARBA00004240"/>
    </source>
</evidence>
<evidence type="ECO:0000256" key="4">
    <source>
        <dbReference type="SAM" id="MobiDB-lite"/>
    </source>
</evidence>
<dbReference type="InterPro" id="IPR036869">
    <property type="entry name" value="J_dom_sf"/>
</dbReference>
<dbReference type="PROSITE" id="PS50076">
    <property type="entry name" value="DNAJ_2"/>
    <property type="match status" value="1"/>
</dbReference>
<dbReference type="SMART" id="SM00271">
    <property type="entry name" value="DnaJ"/>
    <property type="match status" value="1"/>
</dbReference>
<dbReference type="InterPro" id="IPR051727">
    <property type="entry name" value="DnaJ_C3_Co-chaperones"/>
</dbReference>
<feature type="region of interest" description="Disordered" evidence="4">
    <location>
        <begin position="375"/>
        <end position="395"/>
    </location>
</feature>
<dbReference type="SUPFAM" id="SSF50978">
    <property type="entry name" value="WD40 repeat-like"/>
    <property type="match status" value="1"/>
</dbReference>
<evidence type="ECO:0000313" key="7">
    <source>
        <dbReference type="EMBL" id="MAH62547.1"/>
    </source>
</evidence>
<feature type="compositionally biased region" description="Polar residues" evidence="4">
    <location>
        <begin position="386"/>
        <end position="395"/>
    </location>
</feature>